<feature type="domain" description="Aminoglycoside phosphotransferase" evidence="1">
    <location>
        <begin position="60"/>
        <end position="262"/>
    </location>
</feature>
<reference evidence="2 3" key="1">
    <citation type="submission" date="2020-08" db="EMBL/GenBank/DDBJ databases">
        <title>Genomic Encyclopedia of Type Strains, Phase IV (KMG-IV): sequencing the most valuable type-strain genomes for metagenomic binning, comparative biology and taxonomic classification.</title>
        <authorList>
            <person name="Goeker M."/>
        </authorList>
    </citation>
    <scope>NUCLEOTIDE SEQUENCE [LARGE SCALE GENOMIC DNA]</scope>
    <source>
        <strain evidence="2 3">DSM 2163</strain>
    </source>
</reference>
<protein>
    <recommendedName>
        <fullName evidence="1">Aminoglycoside phosphotransferase domain-containing protein</fullName>
    </recommendedName>
</protein>
<dbReference type="InterPro" id="IPR011009">
    <property type="entry name" value="Kinase-like_dom_sf"/>
</dbReference>
<name>A0A840ZH58_9HYPH</name>
<dbReference type="EMBL" id="JACHOP010000003">
    <property type="protein sequence ID" value="MBB5756317.1"/>
    <property type="molecule type" value="Genomic_DNA"/>
</dbReference>
<evidence type="ECO:0000259" key="1">
    <source>
        <dbReference type="Pfam" id="PF01636"/>
    </source>
</evidence>
<dbReference type="Gene3D" id="3.90.1200.10">
    <property type="match status" value="1"/>
</dbReference>
<proteinExistence type="predicted"/>
<evidence type="ECO:0000313" key="3">
    <source>
        <dbReference type="Proteomes" id="UP000583454"/>
    </source>
</evidence>
<sequence length="317" mass="33575">MIAIGAASTPFERRAEAAIAAIPGWAGRPGRYALAAAPIASPTHRAVAADCLRVAIEGEAPAFLKVSHDDMAGDVLPWAGAAAARAAACGVGPAVIAAGPGVLALEWLPEPWAYARVGDLQPHAATASVLDAKARLHASGPLGHEFSPFARAAALGREARAAGAPLPADLDRLLAAADLARAALAAAGADRTFCHNDGIASNVMRDSAGGLRLVDFDLAGDNDPWFDVGALLNEVYEFDADRRALIEHRAGTCREALFARTRLYGFVDDLMWGLWGITRAVTSGRPGIEFFKYGQWRLLRARTTLGHREFETWLRIL</sequence>
<dbReference type="SUPFAM" id="SSF56112">
    <property type="entry name" value="Protein kinase-like (PK-like)"/>
    <property type="match status" value="1"/>
</dbReference>
<dbReference type="InterPro" id="IPR002575">
    <property type="entry name" value="Aminoglycoside_PTrfase"/>
</dbReference>
<comment type="caution">
    <text evidence="2">The sequence shown here is derived from an EMBL/GenBank/DDBJ whole genome shotgun (WGS) entry which is preliminary data.</text>
</comment>
<dbReference type="Pfam" id="PF01636">
    <property type="entry name" value="APH"/>
    <property type="match status" value="1"/>
</dbReference>
<gene>
    <name evidence="2" type="ORF">HNR00_001015</name>
</gene>
<accession>A0A840ZH58</accession>
<dbReference type="Proteomes" id="UP000583454">
    <property type="component" value="Unassembled WGS sequence"/>
</dbReference>
<dbReference type="RefSeq" id="WP_183565857.1">
    <property type="nucleotide sequence ID" value="NZ_JACHOP010000003.1"/>
</dbReference>
<evidence type="ECO:0000313" key="2">
    <source>
        <dbReference type="EMBL" id="MBB5756317.1"/>
    </source>
</evidence>
<dbReference type="AlphaFoldDB" id="A0A840ZH58"/>
<keyword evidence="3" id="KW-1185">Reference proteome</keyword>
<organism evidence="2 3">
    <name type="scientific">Methylorubrum rhodinum</name>
    <dbReference type="NCBI Taxonomy" id="29428"/>
    <lineage>
        <taxon>Bacteria</taxon>
        <taxon>Pseudomonadati</taxon>
        <taxon>Pseudomonadota</taxon>
        <taxon>Alphaproteobacteria</taxon>
        <taxon>Hyphomicrobiales</taxon>
        <taxon>Methylobacteriaceae</taxon>
        <taxon>Methylorubrum</taxon>
    </lineage>
</organism>